<dbReference type="RefSeq" id="WP_217839440.1">
    <property type="nucleotide sequence ID" value="NZ_CP077076.1"/>
</dbReference>
<protein>
    <recommendedName>
        <fullName evidence="3">DUF726 domain-containing protein</fullName>
    </recommendedName>
</protein>
<organism evidence="1 2">
    <name type="scientific">Pseudomonas fakonensis</name>
    <dbReference type="NCBI Taxonomy" id="2842355"/>
    <lineage>
        <taxon>Bacteria</taxon>
        <taxon>Pseudomonadati</taxon>
        <taxon>Pseudomonadota</taxon>
        <taxon>Gammaproteobacteria</taxon>
        <taxon>Pseudomonadales</taxon>
        <taxon>Pseudomonadaceae</taxon>
        <taxon>Pseudomonas</taxon>
    </lineage>
</organism>
<reference evidence="1" key="1">
    <citation type="journal article" date="2021" name="Microorganisms">
        <title>The Ever-Expanding Pseudomonas Genus: Description of 43 New Species and Partition of the Pseudomonas putida Group.</title>
        <authorList>
            <person name="Girard L."/>
            <person name="Lood C."/>
            <person name="Hofte M."/>
            <person name="Vandamme P."/>
            <person name="Rokni-Zadeh H."/>
            <person name="van Noort V."/>
            <person name="Lavigne R."/>
            <person name="De Mot R."/>
        </authorList>
    </citation>
    <scope>NUCLEOTIDE SEQUENCE</scope>
    <source>
        <strain evidence="1">COW40</strain>
    </source>
</reference>
<accession>A0ABX8N3E8</accession>
<proteinExistence type="predicted"/>
<evidence type="ECO:0000313" key="2">
    <source>
        <dbReference type="Proteomes" id="UP001046350"/>
    </source>
</evidence>
<evidence type="ECO:0000313" key="1">
    <source>
        <dbReference type="EMBL" id="QXH49833.1"/>
    </source>
</evidence>
<keyword evidence="2" id="KW-1185">Reference proteome</keyword>
<dbReference type="Proteomes" id="UP001046350">
    <property type="component" value="Chromosome"/>
</dbReference>
<evidence type="ECO:0008006" key="3">
    <source>
        <dbReference type="Google" id="ProtNLM"/>
    </source>
</evidence>
<dbReference type="EMBL" id="CP077076">
    <property type="protein sequence ID" value="QXH49833.1"/>
    <property type="molecule type" value="Genomic_DNA"/>
</dbReference>
<gene>
    <name evidence="1" type="ORF">KSS94_18025</name>
</gene>
<sequence length="520" mass="56186">MPVPTATANPDHYLVSANGLLGLPPRSPFEAVEKILSRAAGQRPEQGLLIHFHGGLNARQYALDKIVAPLTDTYLQAGCYPLFFVWESGFSEAILNNKDELLQDPAFRELVKKVSEWVLSKTTLSGVFGFRGADGAAVADIDRFRQEYDRWFAQDKTQANPPGEHFGDLAAPGAGTKAAALDEDQLAQEIEQSLDGDPAFKDALEQAYNASVPPGDVVTKGVGNGQAAKVLLLSEAALNDMFPGAGVANTRGVFTWWGVAKFVAKLVIAVGGRYKNGTDHGLHCTVVEEVLRKAYGDLIGATVWNQMKKDTLDSFASTANSCGMAVVKRLKVMEEAGAQFKKLTLVGHSTGAIYICNFLDMAKAVGLKTRIEVIFLAPALTCARFADAIDVHQHQGLARFRMFAMQDALESQDRMLAPLYTRSLLYFVSGLLEGQVDSDGEWQGVIGMPLVGMARFYQGVSYAQYPEVAKVKAYLGAAPGRVVWSAVNDAGNGLNSQAARHGDFDNDPATLKSIQFMIGQ</sequence>
<name>A0ABX8N3E8_9PSED</name>